<sequence>MATKTVVAEMKIDFPYNDDRLRADEVNLRGNEDGRVFLIRIFT</sequence>
<dbReference type="RefSeq" id="WP_008150509.1">
    <property type="nucleotide sequence ID" value="NZ_CAKWDQ010000018.1"/>
</dbReference>
<protein>
    <submittedName>
        <fullName evidence="1">Uncharacterized protein</fullName>
    </submittedName>
</protein>
<dbReference type="AlphaFoldDB" id="A0AAW6I2A7"/>
<reference evidence="1" key="1">
    <citation type="submission" date="2023-01" db="EMBL/GenBank/DDBJ databases">
        <title>Exploring GABA producing Bacteroides strains toward improving mental health.</title>
        <authorList>
            <person name="Yousuf B."/>
            <person name="Bouhlel N.E."/>
            <person name="Mottawea W."/>
            <person name="Hammami R."/>
        </authorList>
    </citation>
    <scope>NUCLEOTIDE SEQUENCE</scope>
    <source>
        <strain evidence="1">UO.H1047</strain>
    </source>
</reference>
<organism evidence="1 2">
    <name type="scientific">Parabacteroides johnsonii</name>
    <dbReference type="NCBI Taxonomy" id="387661"/>
    <lineage>
        <taxon>Bacteria</taxon>
        <taxon>Pseudomonadati</taxon>
        <taxon>Bacteroidota</taxon>
        <taxon>Bacteroidia</taxon>
        <taxon>Bacteroidales</taxon>
        <taxon>Tannerellaceae</taxon>
        <taxon>Parabacteroides</taxon>
    </lineage>
</organism>
<accession>A0AAW6I2A7</accession>
<dbReference type="EMBL" id="JAQPYX010000085">
    <property type="protein sequence ID" value="MDC7149853.1"/>
    <property type="molecule type" value="Genomic_DNA"/>
</dbReference>
<dbReference type="GeneID" id="93408473"/>
<gene>
    <name evidence="1" type="ORF">PQG89_10505</name>
</gene>
<evidence type="ECO:0000313" key="2">
    <source>
        <dbReference type="Proteomes" id="UP001213646"/>
    </source>
</evidence>
<comment type="caution">
    <text evidence="1">The sequence shown here is derived from an EMBL/GenBank/DDBJ whole genome shotgun (WGS) entry which is preliminary data.</text>
</comment>
<evidence type="ECO:0000313" key="1">
    <source>
        <dbReference type="EMBL" id="MDC7149853.1"/>
    </source>
</evidence>
<dbReference type="Proteomes" id="UP001213646">
    <property type="component" value="Unassembled WGS sequence"/>
</dbReference>
<proteinExistence type="predicted"/>
<name>A0AAW6I2A7_9BACT</name>